<dbReference type="EMBL" id="OW150024">
    <property type="protein sequence ID" value="CAH2032049.1"/>
    <property type="molecule type" value="Genomic_DNA"/>
</dbReference>
<organism evidence="1 2">
    <name type="scientific">Trichlorobacter ammonificans</name>
    <dbReference type="NCBI Taxonomy" id="2916410"/>
    <lineage>
        <taxon>Bacteria</taxon>
        <taxon>Pseudomonadati</taxon>
        <taxon>Thermodesulfobacteriota</taxon>
        <taxon>Desulfuromonadia</taxon>
        <taxon>Geobacterales</taxon>
        <taxon>Geobacteraceae</taxon>
        <taxon>Trichlorobacter</taxon>
    </lineage>
</organism>
<reference evidence="1 2" key="1">
    <citation type="submission" date="2022-03" db="EMBL/GenBank/DDBJ databases">
        <authorList>
            <person name="Koch H."/>
        </authorList>
    </citation>
    <scope>NUCLEOTIDE SEQUENCE [LARGE SCALE GENOMIC DNA]</scope>
    <source>
        <strain evidence="1 2">G1</strain>
    </source>
</reference>
<accession>A0ABM9D9Z7</accession>
<evidence type="ECO:0000313" key="2">
    <source>
        <dbReference type="Proteomes" id="UP001295463"/>
    </source>
</evidence>
<dbReference type="Proteomes" id="UP001295463">
    <property type="component" value="Chromosome"/>
</dbReference>
<sequence length="114" mass="13390">MTFMTARCPSRARRSRPPHLQKHITFLNNYKNNKIKHGIKKPQRNFTQLFYELIPAPYTTIAKMFAHFVENKKDPPLGRVFWQDVGYVASQSSMAVHNVNLAAIVLRNRFDRFI</sequence>
<protein>
    <submittedName>
        <fullName evidence="1">Uncharacterized protein</fullName>
    </submittedName>
</protein>
<keyword evidence="2" id="KW-1185">Reference proteome</keyword>
<proteinExistence type="predicted"/>
<gene>
    <name evidence="1" type="ORF">GEAMG1_2213</name>
</gene>
<evidence type="ECO:0000313" key="1">
    <source>
        <dbReference type="EMBL" id="CAH2032049.1"/>
    </source>
</evidence>
<name>A0ABM9D9Z7_9BACT</name>